<gene>
    <name evidence="1" type="ORF">ACH4WX_17445</name>
</gene>
<reference evidence="1 2" key="1">
    <citation type="submission" date="2024-10" db="EMBL/GenBank/DDBJ databases">
        <title>The Natural Products Discovery Center: Release of the First 8490 Sequenced Strains for Exploring Actinobacteria Biosynthetic Diversity.</title>
        <authorList>
            <person name="Kalkreuter E."/>
            <person name="Kautsar S.A."/>
            <person name="Yang D."/>
            <person name="Bader C.D."/>
            <person name="Teijaro C.N."/>
            <person name="Fluegel L."/>
            <person name="Davis C.M."/>
            <person name="Simpson J.R."/>
            <person name="Lauterbach L."/>
            <person name="Steele A.D."/>
            <person name="Gui C."/>
            <person name="Meng S."/>
            <person name="Li G."/>
            <person name="Viehrig K."/>
            <person name="Ye F."/>
            <person name="Su P."/>
            <person name="Kiefer A.F."/>
            <person name="Nichols A."/>
            <person name="Cepeda A.J."/>
            <person name="Yan W."/>
            <person name="Fan B."/>
            <person name="Jiang Y."/>
            <person name="Adhikari A."/>
            <person name="Zheng C.-J."/>
            <person name="Schuster L."/>
            <person name="Cowan T.M."/>
            <person name="Smanski M.J."/>
            <person name="Chevrette M.G."/>
            <person name="De Carvalho L.P.S."/>
            <person name="Shen B."/>
        </authorList>
    </citation>
    <scope>NUCLEOTIDE SEQUENCE [LARGE SCALE GENOMIC DNA]</scope>
    <source>
        <strain evidence="1 2">NPDC020568</strain>
    </source>
</reference>
<dbReference type="RefSeq" id="WP_051158175.1">
    <property type="nucleotide sequence ID" value="NZ_JBIRUQ010000003.1"/>
</dbReference>
<keyword evidence="2" id="KW-1185">Reference proteome</keyword>
<evidence type="ECO:0000313" key="1">
    <source>
        <dbReference type="EMBL" id="MFI1462503.1"/>
    </source>
</evidence>
<protein>
    <recommendedName>
        <fullName evidence="3">AbrB/MazE/SpoVT family DNA-binding domain-containing protein</fullName>
    </recommendedName>
</protein>
<comment type="caution">
    <text evidence="1">The sequence shown here is derived from an EMBL/GenBank/DDBJ whole genome shotgun (WGS) entry which is preliminary data.</text>
</comment>
<dbReference type="EMBL" id="JBIRUQ010000003">
    <property type="protein sequence ID" value="MFI1462503.1"/>
    <property type="molecule type" value="Genomic_DNA"/>
</dbReference>
<name>A0ABW7TQS1_9NOCA</name>
<proteinExistence type="predicted"/>
<accession>A0ABW7TQS1</accession>
<sequence>MTDDTLRPPLPSFTARSGIGDSSVFASGPALPMATLEQPARSTAVHSIRPVDTNGRVVDKAIVDALDWRPGDLLSWRVVGGLVLITRPGHGRRGVTKYGHISIPAAVRHAAGIRIRERVLLAADPGQALLVVYPADVLDDILARRFAEGAPPR</sequence>
<evidence type="ECO:0008006" key="3">
    <source>
        <dbReference type="Google" id="ProtNLM"/>
    </source>
</evidence>
<organism evidence="1 2">
    <name type="scientific">Nocardia carnea</name>
    <dbReference type="NCBI Taxonomy" id="37328"/>
    <lineage>
        <taxon>Bacteria</taxon>
        <taxon>Bacillati</taxon>
        <taxon>Actinomycetota</taxon>
        <taxon>Actinomycetes</taxon>
        <taxon>Mycobacteriales</taxon>
        <taxon>Nocardiaceae</taxon>
        <taxon>Nocardia</taxon>
    </lineage>
</organism>
<dbReference type="Proteomes" id="UP001611263">
    <property type="component" value="Unassembled WGS sequence"/>
</dbReference>
<evidence type="ECO:0000313" key="2">
    <source>
        <dbReference type="Proteomes" id="UP001611263"/>
    </source>
</evidence>
<dbReference type="GeneID" id="93508121"/>